<keyword evidence="4" id="KW-1185">Reference proteome</keyword>
<dbReference type="RefSeq" id="WP_109344623.1">
    <property type="nucleotide sequence ID" value="NZ_CP029343.1"/>
</dbReference>
<feature type="domain" description="Terminase large subunit-like ATPase" evidence="1">
    <location>
        <begin position="83"/>
        <end position="254"/>
    </location>
</feature>
<reference evidence="3 4" key="1">
    <citation type="submission" date="2018-05" db="EMBL/GenBank/DDBJ databases">
        <title>Complete genome sequence of Massilia oculi sp. nov. CCUG 43427T (=DSM 26321T), the type strain of M. oculi, and comparison with genome sequences of other Massilia strains.</title>
        <authorList>
            <person name="Zhu B."/>
        </authorList>
    </citation>
    <scope>NUCLEOTIDE SEQUENCE [LARGE SCALE GENOMIC DNA]</scope>
    <source>
        <strain evidence="3 4">CCUG 43427</strain>
    </source>
</reference>
<dbReference type="Pfam" id="PF20441">
    <property type="entry name" value="TerL_nuclease"/>
    <property type="match status" value="1"/>
</dbReference>
<dbReference type="GO" id="GO:0004519">
    <property type="term" value="F:endonuclease activity"/>
    <property type="evidence" value="ECO:0007669"/>
    <property type="project" value="InterPro"/>
</dbReference>
<organism evidence="3 4">
    <name type="scientific">Massilia oculi</name>
    <dbReference type="NCBI Taxonomy" id="945844"/>
    <lineage>
        <taxon>Bacteria</taxon>
        <taxon>Pseudomonadati</taxon>
        <taxon>Pseudomonadota</taxon>
        <taxon>Betaproteobacteria</taxon>
        <taxon>Burkholderiales</taxon>
        <taxon>Oxalobacteraceae</taxon>
        <taxon>Telluria group</taxon>
        <taxon>Massilia</taxon>
    </lineage>
</organism>
<evidence type="ECO:0000313" key="3">
    <source>
        <dbReference type="EMBL" id="AWL04237.1"/>
    </source>
</evidence>
<dbReference type="Pfam" id="PF03354">
    <property type="entry name" value="TerL_ATPase"/>
    <property type="match status" value="1"/>
</dbReference>
<dbReference type="InterPro" id="IPR046461">
    <property type="entry name" value="TerL_ATPase"/>
</dbReference>
<dbReference type="OrthoDB" id="9760250at2"/>
<dbReference type="InterPro" id="IPR046462">
    <property type="entry name" value="TerL_nuclease"/>
</dbReference>
<dbReference type="KEGG" id="mtim:DIR46_07185"/>
<dbReference type="EMBL" id="CP029343">
    <property type="protein sequence ID" value="AWL04237.1"/>
    <property type="molecule type" value="Genomic_DNA"/>
</dbReference>
<dbReference type="Gene3D" id="3.40.50.300">
    <property type="entry name" value="P-loop containing nucleotide triphosphate hydrolases"/>
    <property type="match status" value="1"/>
</dbReference>
<dbReference type="AlphaFoldDB" id="A0A2S2DFX4"/>
<evidence type="ECO:0000259" key="2">
    <source>
        <dbReference type="Pfam" id="PF20441"/>
    </source>
</evidence>
<dbReference type="PANTHER" id="PTHR41287">
    <property type="match status" value="1"/>
</dbReference>
<dbReference type="Proteomes" id="UP000245820">
    <property type="component" value="Chromosome"/>
</dbReference>
<name>A0A2S2DFX4_9BURK</name>
<sequence length="564" mass="63615">MSADHVGIALEYAQGVVKKKIVACKWVRLACKRHLDDLKAAKKRGAKYYFDDDAANRVCQFLSLMPHTKGKWAQKRELIVLQPWQCFAFCALFGWKRKKDGRRRFRKAYFAVPRKNGKSIIGSGIGLYMFSADGEFGAEVYAGAGTEKQAWEVFRPAKQMLERTPELRDALGAEVWAKALVNPGDGSRFEPVIGKPGDGSSPSCAIVDEYHEHDTSDLVDTMETGMGSREQPLMLMITTAGFNIAGPCFDQESEAKKVLEGVLDNEELFALIYTIDDKDRWDDPKALYKANPNMGISVDEDFLLSQQRQAVQSASKQTRFKTKHLNVWCSAKSAWLNILDWNKCADYKLRPEQFKGERCYVILDLASRSDVCVIMLMFVKEIDGKQHFFLFGHYYLPEHAIENDPKNSGAYRKWVIEGSLQQHEGAEIDFDLIEEDTLALIGEYGPEEVVFDPFRAAQLEQRLTKRGITAVEVGQTVKNLSLPMKEFESAVKAGRVHHDGNPVLTWMASNVVAKLDAKDNIYPRKEKPEQKIDGIVATIMGMNRAISGEFAAESAYEERGILMF</sequence>
<evidence type="ECO:0000259" key="1">
    <source>
        <dbReference type="Pfam" id="PF03354"/>
    </source>
</evidence>
<proteinExistence type="predicted"/>
<protein>
    <submittedName>
        <fullName evidence="3">Terminase</fullName>
    </submittedName>
</protein>
<dbReference type="InterPro" id="IPR027417">
    <property type="entry name" value="P-loop_NTPase"/>
</dbReference>
<accession>A0A2S2DFX4</accession>
<dbReference type="InterPro" id="IPR005021">
    <property type="entry name" value="Terminase_largesu-like"/>
</dbReference>
<dbReference type="PANTHER" id="PTHR41287:SF1">
    <property type="entry name" value="PROTEIN YMFN"/>
    <property type="match status" value="1"/>
</dbReference>
<gene>
    <name evidence="3" type="ORF">DIR46_07185</name>
</gene>
<evidence type="ECO:0000313" key="4">
    <source>
        <dbReference type="Proteomes" id="UP000245820"/>
    </source>
</evidence>
<feature type="domain" description="Terminase large subunit-like endonuclease" evidence="2">
    <location>
        <begin position="265"/>
        <end position="549"/>
    </location>
</feature>